<dbReference type="Proteomes" id="UP001454036">
    <property type="component" value="Unassembled WGS sequence"/>
</dbReference>
<protein>
    <submittedName>
        <fullName evidence="2">Uncharacterized protein</fullName>
    </submittedName>
</protein>
<organism evidence="2 3">
    <name type="scientific">Lithospermum erythrorhizon</name>
    <name type="common">Purple gromwell</name>
    <name type="synonym">Lithospermum officinale var. erythrorhizon</name>
    <dbReference type="NCBI Taxonomy" id="34254"/>
    <lineage>
        <taxon>Eukaryota</taxon>
        <taxon>Viridiplantae</taxon>
        <taxon>Streptophyta</taxon>
        <taxon>Embryophyta</taxon>
        <taxon>Tracheophyta</taxon>
        <taxon>Spermatophyta</taxon>
        <taxon>Magnoliopsida</taxon>
        <taxon>eudicotyledons</taxon>
        <taxon>Gunneridae</taxon>
        <taxon>Pentapetalae</taxon>
        <taxon>asterids</taxon>
        <taxon>lamiids</taxon>
        <taxon>Boraginales</taxon>
        <taxon>Boraginaceae</taxon>
        <taxon>Boraginoideae</taxon>
        <taxon>Lithospermeae</taxon>
        <taxon>Lithospermum</taxon>
    </lineage>
</organism>
<keyword evidence="3" id="KW-1185">Reference proteome</keyword>
<evidence type="ECO:0000313" key="2">
    <source>
        <dbReference type="EMBL" id="GAA0155158.1"/>
    </source>
</evidence>
<comment type="caution">
    <text evidence="2">The sequence shown here is derived from an EMBL/GenBank/DDBJ whole genome shotgun (WGS) entry which is preliminary data.</text>
</comment>
<sequence>MADGGAPFSPPLHEDGVHPPLPSRDELSRPQLINNPSATTVFESLPRLLSATTDSLGGFSMSLKPLSLYQGKPSVLFKRSEKATFLHKLKFVLVGKFSHGRPPISSIKSFFAGLKLQGGYNISIFDSKHLFIEVDLRIDYEITRSV</sequence>
<evidence type="ECO:0000256" key="1">
    <source>
        <dbReference type="SAM" id="MobiDB-lite"/>
    </source>
</evidence>
<feature type="region of interest" description="Disordered" evidence="1">
    <location>
        <begin position="1"/>
        <end position="30"/>
    </location>
</feature>
<proteinExistence type="predicted"/>
<gene>
    <name evidence="2" type="ORF">LIER_43310</name>
</gene>
<evidence type="ECO:0000313" key="3">
    <source>
        <dbReference type="Proteomes" id="UP001454036"/>
    </source>
</evidence>
<reference evidence="2 3" key="1">
    <citation type="submission" date="2024-01" db="EMBL/GenBank/DDBJ databases">
        <title>The complete chloroplast genome sequence of Lithospermum erythrorhizon: insights into the phylogenetic relationship among Boraginaceae species and the maternal lineages of purple gromwells.</title>
        <authorList>
            <person name="Okada T."/>
            <person name="Watanabe K."/>
        </authorList>
    </citation>
    <scope>NUCLEOTIDE SEQUENCE [LARGE SCALE GENOMIC DNA]</scope>
</reference>
<name>A0AAV3PVS8_LITER</name>
<dbReference type="AlphaFoldDB" id="A0AAV3PVS8"/>
<accession>A0AAV3PVS8</accession>
<feature type="compositionally biased region" description="Basic and acidic residues" evidence="1">
    <location>
        <begin position="12"/>
        <end position="28"/>
    </location>
</feature>
<dbReference type="EMBL" id="BAABME010034139">
    <property type="protein sequence ID" value="GAA0155158.1"/>
    <property type="molecule type" value="Genomic_DNA"/>
</dbReference>